<dbReference type="SUPFAM" id="SSF110849">
    <property type="entry name" value="ParB/Sulfiredoxin"/>
    <property type="match status" value="1"/>
</dbReference>
<dbReference type="PANTHER" id="PTHR33375">
    <property type="entry name" value="CHROMOSOME-PARTITIONING PROTEIN PARB-RELATED"/>
    <property type="match status" value="1"/>
</dbReference>
<dbReference type="GO" id="GO:0003677">
    <property type="term" value="F:DNA binding"/>
    <property type="evidence" value="ECO:0007669"/>
    <property type="project" value="UniProtKB-KW"/>
</dbReference>
<dbReference type="InterPro" id="IPR003115">
    <property type="entry name" value="ParB_N"/>
</dbReference>
<comment type="caution">
    <text evidence="5">The sequence shown here is derived from an EMBL/GenBank/DDBJ whole genome shotgun (WGS) entry which is preliminary data.</text>
</comment>
<dbReference type="AlphaFoldDB" id="A0A1G2K4D4"/>
<keyword evidence="3" id="KW-0238">DNA-binding</keyword>
<gene>
    <name evidence="5" type="ORF">A2633_05580</name>
</gene>
<dbReference type="GO" id="GO:0045881">
    <property type="term" value="P:positive regulation of sporulation resulting in formation of a cellular spore"/>
    <property type="evidence" value="ECO:0007669"/>
    <property type="project" value="TreeGrafter"/>
</dbReference>
<organism evidence="5 6">
    <name type="scientific">Candidatus Sungbacteria bacterium RIFCSPHIGHO2_01_FULL_47_32</name>
    <dbReference type="NCBI Taxonomy" id="1802264"/>
    <lineage>
        <taxon>Bacteria</taxon>
        <taxon>Candidatus Sungiibacteriota</taxon>
    </lineage>
</organism>
<sequence length="303" mass="34801">MKTPPAAVVAKKTYEYAVPSQPESKNSKQADSIFWIEASKIEPNPFQPRRVFEEEGLKTLADSIKNYGILQPLLVTKIEEETSRGLAVRYQLIAGERRWRASQLAGLREVPIIIKKDKLHDRLKLELALIENVQREDLNPIERAVAFKQLADDFRLTQKEIAEKVGKSREYVTNSMRLLTLPDNIQEQVRASQLSEGHARALLMLSGDASKQRILLEEIARTKLNVREAEFAARALLGHRRVPQRKDVTRLEFGDREWQRQLEEFLGTRVSLVKMDGGKGKIVVEFYSDEELRSILEKMIREA</sequence>
<evidence type="ECO:0000313" key="5">
    <source>
        <dbReference type="EMBL" id="OGZ94294.1"/>
    </source>
</evidence>
<evidence type="ECO:0000313" key="6">
    <source>
        <dbReference type="Proteomes" id="UP000177152"/>
    </source>
</evidence>
<name>A0A1G2K4D4_9BACT</name>
<evidence type="ECO:0000259" key="4">
    <source>
        <dbReference type="SMART" id="SM00470"/>
    </source>
</evidence>
<dbReference type="PANTHER" id="PTHR33375:SF1">
    <property type="entry name" value="CHROMOSOME-PARTITIONING PROTEIN PARB-RELATED"/>
    <property type="match status" value="1"/>
</dbReference>
<dbReference type="Gene3D" id="1.10.10.2830">
    <property type="match status" value="1"/>
</dbReference>
<dbReference type="InterPro" id="IPR050336">
    <property type="entry name" value="Chromosome_partition/occlusion"/>
</dbReference>
<evidence type="ECO:0000256" key="1">
    <source>
        <dbReference type="ARBA" id="ARBA00006295"/>
    </source>
</evidence>
<keyword evidence="2" id="KW-0159">Chromosome partition</keyword>
<dbReference type="SUPFAM" id="SSF109709">
    <property type="entry name" value="KorB DNA-binding domain-like"/>
    <property type="match status" value="1"/>
</dbReference>
<dbReference type="SMART" id="SM00470">
    <property type="entry name" value="ParB"/>
    <property type="match status" value="1"/>
</dbReference>
<dbReference type="Gene3D" id="3.90.1530.30">
    <property type="match status" value="1"/>
</dbReference>
<accession>A0A1G2K4D4</accession>
<dbReference type="FunFam" id="1.10.10.2830:FF:000001">
    <property type="entry name" value="Chromosome partitioning protein ParB"/>
    <property type="match status" value="1"/>
</dbReference>
<evidence type="ECO:0000256" key="3">
    <source>
        <dbReference type="ARBA" id="ARBA00023125"/>
    </source>
</evidence>
<dbReference type="CDD" id="cd16393">
    <property type="entry name" value="SPO0J_N"/>
    <property type="match status" value="1"/>
</dbReference>
<dbReference type="EMBL" id="MHQC01000039">
    <property type="protein sequence ID" value="OGZ94294.1"/>
    <property type="molecule type" value="Genomic_DNA"/>
</dbReference>
<dbReference type="InterPro" id="IPR036086">
    <property type="entry name" value="ParB/Sulfiredoxin_sf"/>
</dbReference>
<protein>
    <recommendedName>
        <fullName evidence="4">ParB-like N-terminal domain-containing protein</fullName>
    </recommendedName>
</protein>
<dbReference type="Pfam" id="PF17762">
    <property type="entry name" value="HTH_ParB"/>
    <property type="match status" value="1"/>
</dbReference>
<dbReference type="GO" id="GO:0007059">
    <property type="term" value="P:chromosome segregation"/>
    <property type="evidence" value="ECO:0007669"/>
    <property type="project" value="UniProtKB-KW"/>
</dbReference>
<dbReference type="GO" id="GO:0005694">
    <property type="term" value="C:chromosome"/>
    <property type="evidence" value="ECO:0007669"/>
    <property type="project" value="TreeGrafter"/>
</dbReference>
<dbReference type="InterPro" id="IPR041468">
    <property type="entry name" value="HTH_ParB/Spo0J"/>
</dbReference>
<dbReference type="NCBIfam" id="TIGR00180">
    <property type="entry name" value="parB_part"/>
    <property type="match status" value="1"/>
</dbReference>
<evidence type="ECO:0000256" key="2">
    <source>
        <dbReference type="ARBA" id="ARBA00022829"/>
    </source>
</evidence>
<dbReference type="Proteomes" id="UP000177152">
    <property type="component" value="Unassembled WGS sequence"/>
</dbReference>
<feature type="domain" description="ParB-like N-terminal" evidence="4">
    <location>
        <begin position="34"/>
        <end position="133"/>
    </location>
</feature>
<reference evidence="5 6" key="1">
    <citation type="journal article" date="2016" name="Nat. Commun.">
        <title>Thousands of microbial genomes shed light on interconnected biogeochemical processes in an aquifer system.</title>
        <authorList>
            <person name="Anantharaman K."/>
            <person name="Brown C.T."/>
            <person name="Hug L.A."/>
            <person name="Sharon I."/>
            <person name="Castelle C.J."/>
            <person name="Probst A.J."/>
            <person name="Thomas B.C."/>
            <person name="Singh A."/>
            <person name="Wilkins M.J."/>
            <person name="Karaoz U."/>
            <person name="Brodie E.L."/>
            <person name="Williams K.H."/>
            <person name="Hubbard S.S."/>
            <person name="Banfield J.F."/>
        </authorList>
    </citation>
    <scope>NUCLEOTIDE SEQUENCE [LARGE SCALE GENOMIC DNA]</scope>
</reference>
<proteinExistence type="inferred from homology"/>
<comment type="similarity">
    <text evidence="1">Belongs to the ParB family.</text>
</comment>
<dbReference type="InterPro" id="IPR057240">
    <property type="entry name" value="ParB_dimer_C"/>
</dbReference>
<dbReference type="InterPro" id="IPR004437">
    <property type="entry name" value="ParB/RepB/Spo0J"/>
</dbReference>
<dbReference type="Pfam" id="PF02195">
    <property type="entry name" value="ParB_N"/>
    <property type="match status" value="1"/>
</dbReference>
<dbReference type="Pfam" id="PF23552">
    <property type="entry name" value="ParB_C"/>
    <property type="match status" value="1"/>
</dbReference>
<dbReference type="FunFam" id="3.90.1530.30:FF:000001">
    <property type="entry name" value="Chromosome partitioning protein ParB"/>
    <property type="match status" value="1"/>
</dbReference>